<feature type="domain" description="Prepilin type IV endopeptidase peptidase" evidence="8">
    <location>
        <begin position="110"/>
        <end position="211"/>
    </location>
</feature>
<dbReference type="Gene3D" id="1.20.120.1220">
    <property type="match status" value="1"/>
</dbReference>
<proteinExistence type="inferred from homology"/>
<evidence type="ECO:0000259" key="9">
    <source>
        <dbReference type="Pfam" id="PF06750"/>
    </source>
</evidence>
<comment type="caution">
    <text evidence="10">The sequence shown here is derived from an EMBL/GenBank/DDBJ whole genome shotgun (WGS) entry which is preliminary data.</text>
</comment>
<feature type="transmembrane region" description="Helical" evidence="7">
    <location>
        <begin position="106"/>
        <end position="124"/>
    </location>
</feature>
<feature type="transmembrane region" description="Helical" evidence="7">
    <location>
        <begin position="144"/>
        <end position="168"/>
    </location>
</feature>
<dbReference type="RefSeq" id="WP_004830004.1">
    <property type="nucleotide sequence ID" value="NZ_GG666056.1"/>
</dbReference>
<evidence type="ECO:0000313" key="11">
    <source>
        <dbReference type="Proteomes" id="UP000005984"/>
    </source>
</evidence>
<evidence type="ECO:0000256" key="7">
    <source>
        <dbReference type="SAM" id="Phobius"/>
    </source>
</evidence>
<dbReference type="GO" id="GO:0006465">
    <property type="term" value="P:signal peptide processing"/>
    <property type="evidence" value="ECO:0007669"/>
    <property type="project" value="TreeGrafter"/>
</dbReference>
<dbReference type="STRING" id="525254.HMPREF0072_0043"/>
<keyword evidence="3" id="KW-1003">Cell membrane</keyword>
<keyword evidence="11" id="KW-1185">Reference proteome</keyword>
<dbReference type="Proteomes" id="UP000005984">
    <property type="component" value="Unassembled WGS sequence"/>
</dbReference>
<evidence type="ECO:0000256" key="4">
    <source>
        <dbReference type="ARBA" id="ARBA00022692"/>
    </source>
</evidence>
<evidence type="ECO:0000313" key="10">
    <source>
        <dbReference type="EMBL" id="EEI87375.1"/>
    </source>
</evidence>
<evidence type="ECO:0000256" key="1">
    <source>
        <dbReference type="ARBA" id="ARBA00004651"/>
    </source>
</evidence>
<dbReference type="EMBL" id="ABYO01000003">
    <property type="protein sequence ID" value="EEI87375.1"/>
    <property type="molecule type" value="Genomic_DNA"/>
</dbReference>
<keyword evidence="5 7" id="KW-1133">Transmembrane helix</keyword>
<reference evidence="10 11" key="1">
    <citation type="submission" date="2008-10" db="EMBL/GenBank/DDBJ databases">
        <authorList>
            <person name="Qin X."/>
            <person name="Bachman B."/>
            <person name="Battles P."/>
            <person name="Bell A."/>
            <person name="Bess C."/>
            <person name="Bickham C."/>
            <person name="Chaboub L."/>
            <person name="Chen D."/>
            <person name="Coyle M."/>
            <person name="Deiros D.R."/>
            <person name="Dinh H."/>
            <person name="Forbes L."/>
            <person name="Fowler G."/>
            <person name="Francisco L."/>
            <person name="Fu Q."/>
            <person name="Gubbala S."/>
            <person name="Hale W."/>
            <person name="Han Y."/>
            <person name="Hemphill L."/>
            <person name="Highlander S.K."/>
            <person name="Hirani K."/>
            <person name="Hogues M."/>
            <person name="Jackson L."/>
            <person name="Jakkamsetti A."/>
            <person name="Javaid M."/>
            <person name="Jiang H."/>
            <person name="Korchina V."/>
            <person name="Kovar C."/>
            <person name="Lara F."/>
            <person name="Lee S."/>
            <person name="Mata R."/>
            <person name="Mathew T."/>
            <person name="Moen C."/>
            <person name="Morales K."/>
            <person name="Munidasa M."/>
            <person name="Nazareth L."/>
            <person name="Ngo R."/>
            <person name="Nguyen L."/>
            <person name="Okwuonu G."/>
            <person name="Ongeri F."/>
            <person name="Patil S."/>
            <person name="Petrosino J."/>
            <person name="Pham C."/>
            <person name="Pham P."/>
            <person name="Pu L.-L."/>
            <person name="Puazo M."/>
            <person name="Raj R."/>
            <person name="Reid J."/>
            <person name="Rouhana J."/>
            <person name="Saada N."/>
            <person name="Shang Y."/>
            <person name="Simmons D."/>
            <person name="Thornton R."/>
            <person name="Warren J."/>
            <person name="Weissenberger G."/>
            <person name="Zhang J."/>
            <person name="Zhang L."/>
            <person name="Zhou C."/>
            <person name="Zhu D."/>
            <person name="Muzny D."/>
            <person name="Worley K."/>
            <person name="Gibbs R."/>
        </authorList>
    </citation>
    <scope>NUCLEOTIDE SEQUENCE [LARGE SCALE GENOMIC DNA]</scope>
    <source>
        <strain evidence="10 11">ATCC 51172</strain>
    </source>
</reference>
<organism evidence="10 11">
    <name type="scientific">Anaerococcus lactolyticus ATCC 51172</name>
    <dbReference type="NCBI Taxonomy" id="525254"/>
    <lineage>
        <taxon>Bacteria</taxon>
        <taxon>Bacillati</taxon>
        <taxon>Bacillota</taxon>
        <taxon>Tissierellia</taxon>
        <taxon>Tissierellales</taxon>
        <taxon>Peptoniphilaceae</taxon>
        <taxon>Anaerococcus</taxon>
    </lineage>
</organism>
<evidence type="ECO:0000256" key="5">
    <source>
        <dbReference type="ARBA" id="ARBA00022989"/>
    </source>
</evidence>
<gene>
    <name evidence="10" type="ORF">HMPREF0072_0043</name>
</gene>
<dbReference type="eggNOG" id="COG1989">
    <property type="taxonomic scope" value="Bacteria"/>
</dbReference>
<sequence length="244" mass="27307">MENSIEVILIYFLIFMLGSCLGSFISALVYRREKGISIISPPSFCDYCGKKILKRDLVPVFSFLFLRGKTRCCGQIISIDKVLVEIIGGLVFVFTFKTYGLIEGTYLSAVLLLCLLISVTDYKFLEIYDTDLKVLIGLGFIYRFLVYGIDLKFILSCLIFVIGFKLLMVISKGGLGDGDLFFYLGLIFFLGNSQIPLLVLFSTWIGAAFAIAKAIRLRSLKGSIALCPAISLAFFLILVFRDYL</sequence>
<accession>C2BCH3</accession>
<keyword evidence="4 7" id="KW-0812">Transmembrane</keyword>
<dbReference type="Pfam" id="PF01478">
    <property type="entry name" value="Peptidase_A24"/>
    <property type="match status" value="1"/>
</dbReference>
<feature type="domain" description="Prepilin peptidase A24 N-terminal" evidence="9">
    <location>
        <begin position="17"/>
        <end position="96"/>
    </location>
</feature>
<evidence type="ECO:0000256" key="2">
    <source>
        <dbReference type="ARBA" id="ARBA00005801"/>
    </source>
</evidence>
<dbReference type="GO" id="GO:0005886">
    <property type="term" value="C:plasma membrane"/>
    <property type="evidence" value="ECO:0007669"/>
    <property type="project" value="UniProtKB-SubCell"/>
</dbReference>
<comment type="similarity">
    <text evidence="2">Belongs to the peptidase A24 family.</text>
</comment>
<protein>
    <submittedName>
        <fullName evidence="10">Bacterial peptidase A24, N-terminal domain protein</fullName>
    </submittedName>
</protein>
<dbReference type="PANTHER" id="PTHR30487">
    <property type="entry name" value="TYPE 4 PREPILIN-LIKE PROTEINS LEADER PEPTIDE-PROCESSING ENZYME"/>
    <property type="match status" value="1"/>
</dbReference>
<dbReference type="HOGENOM" id="CLU_057101_0_1_9"/>
<evidence type="ECO:0000259" key="8">
    <source>
        <dbReference type="Pfam" id="PF01478"/>
    </source>
</evidence>
<dbReference type="InterPro" id="IPR000045">
    <property type="entry name" value="Prepilin_IV_endopep_pep"/>
</dbReference>
<dbReference type="PANTHER" id="PTHR30487:SF0">
    <property type="entry name" value="PREPILIN LEADER PEPTIDASE_N-METHYLTRANSFERASE-RELATED"/>
    <property type="match status" value="1"/>
</dbReference>
<dbReference type="InterPro" id="IPR010627">
    <property type="entry name" value="Prepilin_pept_A24_N"/>
</dbReference>
<dbReference type="AlphaFoldDB" id="C2BCH3"/>
<evidence type="ECO:0000256" key="3">
    <source>
        <dbReference type="ARBA" id="ARBA00022475"/>
    </source>
</evidence>
<dbReference type="Pfam" id="PF06750">
    <property type="entry name" value="A24_N_bact"/>
    <property type="match status" value="1"/>
</dbReference>
<evidence type="ECO:0000256" key="6">
    <source>
        <dbReference type="ARBA" id="ARBA00023136"/>
    </source>
</evidence>
<name>C2BCH3_9FIRM</name>
<comment type="subcellular location">
    <subcellularLocation>
        <location evidence="1">Cell membrane</location>
        <topology evidence="1">Multi-pass membrane protein</topology>
    </subcellularLocation>
</comment>
<feature type="transmembrane region" description="Helical" evidence="7">
    <location>
        <begin position="223"/>
        <end position="240"/>
    </location>
</feature>
<dbReference type="InterPro" id="IPR050882">
    <property type="entry name" value="Prepilin_peptidase/N-MTase"/>
</dbReference>
<keyword evidence="6 7" id="KW-0472">Membrane</keyword>
<feature type="transmembrane region" description="Helical" evidence="7">
    <location>
        <begin position="6"/>
        <end position="30"/>
    </location>
</feature>
<dbReference type="GO" id="GO:0004190">
    <property type="term" value="F:aspartic-type endopeptidase activity"/>
    <property type="evidence" value="ECO:0007669"/>
    <property type="project" value="InterPro"/>
</dbReference>
<feature type="transmembrane region" description="Helical" evidence="7">
    <location>
        <begin position="180"/>
        <end position="211"/>
    </location>
</feature>